<dbReference type="Pfam" id="PF01943">
    <property type="entry name" value="Polysacc_synt"/>
    <property type="match status" value="1"/>
</dbReference>
<feature type="transmembrane region" description="Helical" evidence="6">
    <location>
        <begin position="330"/>
        <end position="351"/>
    </location>
</feature>
<dbReference type="CDD" id="cd13124">
    <property type="entry name" value="MATE_SpoVB_like"/>
    <property type="match status" value="1"/>
</dbReference>
<comment type="subcellular location">
    <subcellularLocation>
        <location evidence="1">Cell membrane</location>
        <topology evidence="1">Multi-pass membrane protein</topology>
    </subcellularLocation>
</comment>
<feature type="transmembrane region" description="Helical" evidence="6">
    <location>
        <begin position="95"/>
        <end position="119"/>
    </location>
</feature>
<name>A0ABT9VR12_9BACI</name>
<keyword evidence="8" id="KW-1185">Reference proteome</keyword>
<dbReference type="EMBL" id="JAUSTR010000015">
    <property type="protein sequence ID" value="MDQ0163409.1"/>
    <property type="molecule type" value="Genomic_DNA"/>
</dbReference>
<evidence type="ECO:0000256" key="3">
    <source>
        <dbReference type="ARBA" id="ARBA00022692"/>
    </source>
</evidence>
<protein>
    <submittedName>
        <fullName evidence="7">PST family polysaccharide transporter</fullName>
    </submittedName>
</protein>
<feature type="transmembrane region" description="Helical" evidence="6">
    <location>
        <begin position="187"/>
        <end position="213"/>
    </location>
</feature>
<comment type="caution">
    <text evidence="7">The sequence shown here is derived from an EMBL/GenBank/DDBJ whole genome shotgun (WGS) entry which is preliminary data.</text>
</comment>
<evidence type="ECO:0000256" key="1">
    <source>
        <dbReference type="ARBA" id="ARBA00004651"/>
    </source>
</evidence>
<evidence type="ECO:0000313" key="8">
    <source>
        <dbReference type="Proteomes" id="UP001225646"/>
    </source>
</evidence>
<dbReference type="Proteomes" id="UP001225646">
    <property type="component" value="Unassembled WGS sequence"/>
</dbReference>
<gene>
    <name evidence="7" type="ORF">J2S06_002489</name>
</gene>
<dbReference type="PANTHER" id="PTHR30250:SF29">
    <property type="entry name" value="POLYSACCHARIDE BIOSYNTHESIS PROTEIN C-TERMINAL DOMAIN-CONTAINING PROTEIN"/>
    <property type="match status" value="1"/>
</dbReference>
<evidence type="ECO:0000256" key="2">
    <source>
        <dbReference type="ARBA" id="ARBA00022475"/>
    </source>
</evidence>
<feature type="transmembrane region" description="Helical" evidence="6">
    <location>
        <begin position="239"/>
        <end position="258"/>
    </location>
</feature>
<sequence>MNVQQKKTNVLMLQGAFILTIAALITKILSAVYRVPFQNIVGDVGFYIYQQVYPFYGVAIILATSGFPVMISKIISEHSHNNDQEHEYKVLSISFFFLIGTAFLFFILLFFGSTALAQYMGDQHLSVLLKVISLSFLTLPFVSLLRGYFQSKHDMRPFALSQVVEQFIRVVSILIVSYLFTQNGYNLYLTGAGAIFGSLLGNMTALFVLLIFWKKNSLKNPFRSIPFTFHEAGVILKRLLVYSATICFSSLLLIWIQMVDSFSLYSLLTESGMREVRAKEIKGIYDRGQPLLQLGTIVATSIALSIVPAIAQAKEKIQFVQEKVALAYKICFALGVPATLGIVAIIGPLNMVLFTDLKGTDVLSIYCLSILLSSIAITTAAILQGVDDAELPVISIIAGILMKWGLNHTLIPLLGTMGAAISTVFAYGVVALLNISFIQRSHYRFREYKSMMIIFTAAFFMFGCVKAFMFIFDIFVQVTNRWTSMIEVLLSVIIGVFVYVNIIIKSKAFQNKELLALPFYQKVLRKEGQLWERLRL</sequence>
<feature type="transmembrane region" description="Helical" evidence="6">
    <location>
        <begin position="363"/>
        <end position="382"/>
    </location>
</feature>
<evidence type="ECO:0000313" key="7">
    <source>
        <dbReference type="EMBL" id="MDQ0163409.1"/>
    </source>
</evidence>
<dbReference type="RefSeq" id="WP_419152512.1">
    <property type="nucleotide sequence ID" value="NZ_JAUSTR010000015.1"/>
</dbReference>
<feature type="transmembrane region" description="Helical" evidence="6">
    <location>
        <begin position="450"/>
        <end position="472"/>
    </location>
</feature>
<feature type="transmembrane region" description="Helical" evidence="6">
    <location>
        <begin position="484"/>
        <end position="504"/>
    </location>
</feature>
<evidence type="ECO:0000256" key="5">
    <source>
        <dbReference type="ARBA" id="ARBA00023136"/>
    </source>
</evidence>
<feature type="transmembrane region" description="Helical" evidence="6">
    <location>
        <begin position="291"/>
        <end position="310"/>
    </location>
</feature>
<proteinExistence type="predicted"/>
<dbReference type="PIRSF" id="PIRSF038958">
    <property type="entry name" value="PG_synth_SpoVB"/>
    <property type="match status" value="1"/>
</dbReference>
<reference evidence="7 8" key="1">
    <citation type="submission" date="2023-07" db="EMBL/GenBank/DDBJ databases">
        <title>Genomic Encyclopedia of Type Strains, Phase IV (KMG-IV): sequencing the most valuable type-strain genomes for metagenomic binning, comparative biology and taxonomic classification.</title>
        <authorList>
            <person name="Goeker M."/>
        </authorList>
    </citation>
    <scope>NUCLEOTIDE SEQUENCE [LARGE SCALE GENOMIC DNA]</scope>
    <source>
        <strain evidence="7 8">DSM 19092</strain>
    </source>
</reference>
<keyword evidence="5 6" id="KW-0472">Membrane</keyword>
<feature type="transmembrane region" description="Helical" evidence="6">
    <location>
        <begin position="125"/>
        <end position="145"/>
    </location>
</feature>
<dbReference type="InterPro" id="IPR002797">
    <property type="entry name" value="Polysacc_synth"/>
</dbReference>
<feature type="transmembrane region" description="Helical" evidence="6">
    <location>
        <begin position="12"/>
        <end position="33"/>
    </location>
</feature>
<feature type="transmembrane region" description="Helical" evidence="6">
    <location>
        <begin position="157"/>
        <end position="181"/>
    </location>
</feature>
<evidence type="ECO:0000256" key="4">
    <source>
        <dbReference type="ARBA" id="ARBA00022989"/>
    </source>
</evidence>
<organism evidence="7 8">
    <name type="scientific">Aeribacillus alveayuensis</name>
    <dbReference type="NCBI Taxonomy" id="279215"/>
    <lineage>
        <taxon>Bacteria</taxon>
        <taxon>Bacillati</taxon>
        <taxon>Bacillota</taxon>
        <taxon>Bacilli</taxon>
        <taxon>Bacillales</taxon>
        <taxon>Bacillaceae</taxon>
        <taxon>Aeribacillus</taxon>
    </lineage>
</organism>
<feature type="transmembrane region" description="Helical" evidence="6">
    <location>
        <begin position="389"/>
        <end position="406"/>
    </location>
</feature>
<keyword evidence="4 6" id="KW-1133">Transmembrane helix</keyword>
<dbReference type="PANTHER" id="PTHR30250">
    <property type="entry name" value="PST FAMILY PREDICTED COLANIC ACID TRANSPORTER"/>
    <property type="match status" value="1"/>
</dbReference>
<evidence type="ECO:0000256" key="6">
    <source>
        <dbReference type="SAM" id="Phobius"/>
    </source>
</evidence>
<accession>A0ABT9VR12</accession>
<feature type="transmembrane region" description="Helical" evidence="6">
    <location>
        <begin position="418"/>
        <end position="438"/>
    </location>
</feature>
<keyword evidence="3 6" id="KW-0812">Transmembrane</keyword>
<dbReference type="InterPro" id="IPR024923">
    <property type="entry name" value="PG_synth_SpoVB"/>
</dbReference>
<feature type="transmembrane region" description="Helical" evidence="6">
    <location>
        <begin position="53"/>
        <end position="75"/>
    </location>
</feature>
<keyword evidence="2" id="KW-1003">Cell membrane</keyword>
<dbReference type="InterPro" id="IPR050833">
    <property type="entry name" value="Poly_Biosynth_Transport"/>
</dbReference>